<keyword evidence="3 6" id="KW-0812">Transmembrane</keyword>
<protein>
    <recommendedName>
        <fullName evidence="9">Polysaccharide biosynthesis protein</fullName>
    </recommendedName>
</protein>
<dbReference type="Proteomes" id="UP000425178">
    <property type="component" value="Chromosome"/>
</dbReference>
<dbReference type="AlphaFoldDB" id="A0A6B8VY39"/>
<feature type="transmembrane region" description="Helical" evidence="6">
    <location>
        <begin position="142"/>
        <end position="160"/>
    </location>
</feature>
<feature type="transmembrane region" description="Helical" evidence="6">
    <location>
        <begin position="237"/>
        <end position="258"/>
    </location>
</feature>
<keyword evidence="8" id="KW-1185">Reference proteome</keyword>
<evidence type="ECO:0000256" key="6">
    <source>
        <dbReference type="SAM" id="Phobius"/>
    </source>
</evidence>
<evidence type="ECO:0000313" key="7">
    <source>
        <dbReference type="EMBL" id="QGU03626.1"/>
    </source>
</evidence>
<evidence type="ECO:0000256" key="5">
    <source>
        <dbReference type="ARBA" id="ARBA00023136"/>
    </source>
</evidence>
<feature type="transmembrane region" description="Helical" evidence="6">
    <location>
        <begin position="205"/>
        <end position="225"/>
    </location>
</feature>
<name>A0A6B8VY39_9CORY</name>
<keyword evidence="5 6" id="KW-0472">Membrane</keyword>
<evidence type="ECO:0000256" key="2">
    <source>
        <dbReference type="ARBA" id="ARBA00022475"/>
    </source>
</evidence>
<evidence type="ECO:0000313" key="8">
    <source>
        <dbReference type="Proteomes" id="UP000425178"/>
    </source>
</evidence>
<organism evidence="7 8">
    <name type="scientific">Corynebacterium comes</name>
    <dbReference type="NCBI Taxonomy" id="2675218"/>
    <lineage>
        <taxon>Bacteria</taxon>
        <taxon>Bacillati</taxon>
        <taxon>Actinomycetota</taxon>
        <taxon>Actinomycetes</taxon>
        <taxon>Mycobacteriales</taxon>
        <taxon>Corynebacteriaceae</taxon>
        <taxon>Corynebacterium</taxon>
    </lineage>
</organism>
<dbReference type="EMBL" id="CP046453">
    <property type="protein sequence ID" value="QGU03626.1"/>
    <property type="molecule type" value="Genomic_DNA"/>
</dbReference>
<feature type="transmembrane region" description="Helical" evidence="6">
    <location>
        <begin position="349"/>
        <end position="368"/>
    </location>
</feature>
<reference evidence="7 8" key="1">
    <citation type="journal article" date="2021" name="Int. J. Syst. Evol. Microbiol.">
        <title>Classification of three corynebacterial strains isolated from a small paddock in North Rhine-Westphalia: proposal of &lt;i&gt;Corynebacterium kalinowskii&lt;/i&gt; sp. nov., &lt;i&gt;Corynebacterium comes&lt;/i&gt; sp. nov. and &lt;i&gt;Corynebacterium occultum&lt;/i&gt; sp. nov.</title>
        <authorList>
            <person name="Schaffert L."/>
            <person name="Ruwe M."/>
            <person name="Milse J."/>
            <person name="Hanuschka K."/>
            <person name="Ortseifen V."/>
            <person name="Droste J."/>
            <person name="Brandt D."/>
            <person name="Schl L."/>
            <person name="Kutter Y."/>
            <person name="Vinke S."/>
            <person name="Vieh P."/>
            <person name="Jacob L."/>
            <person name="L N.C."/>
            <person name="Schulte-Berndt E."/>
            <person name="Hain C."/>
            <person name="Linder M."/>
            <person name="Schmidt P."/>
            <person name="Wollenschl L."/>
            <person name="Luttermann T."/>
            <person name="Thieme E."/>
            <person name="Hassa J."/>
            <person name="Haak M."/>
            <person name="Wittchen M."/>
            <person name="Mentz A."/>
            <person name="Persicke M."/>
            <person name="Busche T."/>
            <person name="R C."/>
        </authorList>
    </citation>
    <scope>NUCLEOTIDE SEQUENCE [LARGE SCALE GENOMIC DNA]</scope>
    <source>
        <strain evidence="7 8">2019</strain>
    </source>
</reference>
<keyword evidence="2" id="KW-1003">Cell membrane</keyword>
<keyword evidence="4 6" id="KW-1133">Transmembrane helix</keyword>
<comment type="subcellular location">
    <subcellularLocation>
        <location evidence="1">Cell membrane</location>
        <topology evidence="1">Multi-pass membrane protein</topology>
    </subcellularLocation>
</comment>
<feature type="transmembrane region" description="Helical" evidence="6">
    <location>
        <begin position="7"/>
        <end position="26"/>
    </location>
</feature>
<accession>A0A6B8VY39</accession>
<dbReference type="GO" id="GO:0005886">
    <property type="term" value="C:plasma membrane"/>
    <property type="evidence" value="ECO:0007669"/>
    <property type="project" value="UniProtKB-SubCell"/>
</dbReference>
<feature type="transmembrane region" description="Helical" evidence="6">
    <location>
        <begin position="318"/>
        <end position="342"/>
    </location>
</feature>
<dbReference type="InterPro" id="IPR050833">
    <property type="entry name" value="Poly_Biosynth_Transport"/>
</dbReference>
<gene>
    <name evidence="7" type="ORF">CETAM_01710</name>
</gene>
<dbReference type="RefSeq" id="WP_156226784.1">
    <property type="nucleotide sequence ID" value="NZ_CP046453.1"/>
</dbReference>
<dbReference type="KEGG" id="ccoe:CETAM_01710"/>
<dbReference type="PANTHER" id="PTHR30250">
    <property type="entry name" value="PST FAMILY PREDICTED COLANIC ACID TRANSPORTER"/>
    <property type="match status" value="1"/>
</dbReference>
<proteinExistence type="predicted"/>
<dbReference type="PANTHER" id="PTHR30250:SF11">
    <property type="entry name" value="O-ANTIGEN TRANSPORTER-RELATED"/>
    <property type="match status" value="1"/>
</dbReference>
<feature type="transmembrane region" description="Helical" evidence="6">
    <location>
        <begin position="73"/>
        <end position="96"/>
    </location>
</feature>
<evidence type="ECO:0000256" key="3">
    <source>
        <dbReference type="ARBA" id="ARBA00022692"/>
    </source>
</evidence>
<evidence type="ECO:0000256" key="1">
    <source>
        <dbReference type="ARBA" id="ARBA00004651"/>
    </source>
</evidence>
<feature type="transmembrane region" description="Helical" evidence="6">
    <location>
        <begin position="279"/>
        <end position="306"/>
    </location>
</feature>
<evidence type="ECO:0008006" key="9">
    <source>
        <dbReference type="Google" id="ProtNLM"/>
    </source>
</evidence>
<sequence length="415" mass="43208">MRALSLATVFAALSGFVVIYVASWALGNDEFAAFQAYWGLFFAATGFLDGIMQETTRGVSSARDTGRTGTGRPWRLAATIGSIVLVAALVIGFFWMPLLLRGNAPTSVAATFLAFGLFTYAFQAVLSGVLSGMGLWRQYAGLVALDSGVRLLLAMLAWQLGWGMPAFLLITVVGALSWLFVLLVSQKTRVRTLVDVSRSVLTRRVGSAMLATGASAALITGFPVFVQTTSTPDAGTVATVAGIINAVTLTRAPILVPLQRFQSALIVRFVEHRANLYSSLAAPIGAVLGLGVVGGALAWLIGPWILENFFKDGLQVPGLILAVLTFASACTGSLMVTGAATLASELHRAYVAGWIVASGVAFGILWLAPLSLEAGVCTALVVGPMAGGLVHAVALRGASAAGTADRKDEPSENVT</sequence>
<feature type="transmembrane region" description="Helical" evidence="6">
    <location>
        <begin position="108"/>
        <end position="130"/>
    </location>
</feature>
<evidence type="ECO:0000256" key="4">
    <source>
        <dbReference type="ARBA" id="ARBA00022989"/>
    </source>
</evidence>
<feature type="transmembrane region" description="Helical" evidence="6">
    <location>
        <begin position="32"/>
        <end position="52"/>
    </location>
</feature>
<feature type="transmembrane region" description="Helical" evidence="6">
    <location>
        <begin position="166"/>
        <end position="184"/>
    </location>
</feature>